<dbReference type="InterPro" id="IPR005804">
    <property type="entry name" value="FA_desaturase_dom"/>
</dbReference>
<keyword evidence="1" id="KW-1133">Transmembrane helix</keyword>
<evidence type="ECO:0000313" key="3">
    <source>
        <dbReference type="EMBL" id="KXH52590.1"/>
    </source>
</evidence>
<dbReference type="GO" id="GO:0006629">
    <property type="term" value="P:lipid metabolic process"/>
    <property type="evidence" value="ECO:0007669"/>
    <property type="project" value="InterPro"/>
</dbReference>
<dbReference type="OrthoDB" id="1461976at2759"/>
<feature type="domain" description="Fatty acid desaturase" evidence="2">
    <location>
        <begin position="62"/>
        <end position="363"/>
    </location>
</feature>
<sequence>MQPGYPDIQDLRKAIPPGCFLPCPQTSLYYISRDVVASAILVYFAFNYIREDQLGLTLYFIAWTAYSFLQGLICTGIWVLAHECGHGSLFASTKLNDGIGFVLHSFLMVPYFSWKYTHRRHHRFTGHATRDVAFVPAMKPVDSDRDMFSPSGFMEDSDVPIVQAISLLGQQLFGWPLYAFFNLSAGKDSLMRDVSGTERWLRVSLFDPWSSVFRDNEAWSVLASDCGLGLMGCILGWCGQEFGSKTMILLYLLPYLWVNNWLGMRTPKIPQQVEAFGAISANIEAVAITYLQHNHPQVPHYTDEGWTFTKGALSTIDRDFGFVGRHFFHLIIDRHVVHHLFPRIPFYKTDAATTAIKPLLGGLYHYEGRSFLGQLWYQSCTLKYMENDPDRPGYTRWML</sequence>
<dbReference type="InterPro" id="IPR012171">
    <property type="entry name" value="Fatty_acid_desaturase"/>
</dbReference>
<name>A0A135TWN4_9PEZI</name>
<reference evidence="3 4" key="1">
    <citation type="submission" date="2014-02" db="EMBL/GenBank/DDBJ databases">
        <title>The genome sequence of Colletotrichum nymphaeae SA-01.</title>
        <authorList>
            <person name="Baroncelli R."/>
            <person name="Thon M.R."/>
        </authorList>
    </citation>
    <scope>NUCLEOTIDE SEQUENCE [LARGE SCALE GENOMIC DNA]</scope>
    <source>
        <strain evidence="3 4">SA-01</strain>
    </source>
</reference>
<keyword evidence="4" id="KW-1185">Reference proteome</keyword>
<accession>A0A135TWN4</accession>
<evidence type="ECO:0000256" key="1">
    <source>
        <dbReference type="SAM" id="Phobius"/>
    </source>
</evidence>
<keyword evidence="1" id="KW-0472">Membrane</keyword>
<dbReference type="GO" id="GO:0016491">
    <property type="term" value="F:oxidoreductase activity"/>
    <property type="evidence" value="ECO:0007669"/>
    <property type="project" value="InterPro"/>
</dbReference>
<comment type="caution">
    <text evidence="3">The sequence shown here is derived from an EMBL/GenBank/DDBJ whole genome shotgun (WGS) entry which is preliminary data.</text>
</comment>
<organism evidence="3 4">
    <name type="scientific">Colletotrichum nymphaeae SA-01</name>
    <dbReference type="NCBI Taxonomy" id="1460502"/>
    <lineage>
        <taxon>Eukaryota</taxon>
        <taxon>Fungi</taxon>
        <taxon>Dikarya</taxon>
        <taxon>Ascomycota</taxon>
        <taxon>Pezizomycotina</taxon>
        <taxon>Sordariomycetes</taxon>
        <taxon>Hypocreomycetidae</taxon>
        <taxon>Glomerellales</taxon>
        <taxon>Glomerellaceae</taxon>
        <taxon>Colletotrichum</taxon>
        <taxon>Colletotrichum acutatum species complex</taxon>
    </lineage>
</organism>
<feature type="transmembrane region" description="Helical" evidence="1">
    <location>
        <begin position="56"/>
        <end position="78"/>
    </location>
</feature>
<dbReference type="AlphaFoldDB" id="A0A135TWN4"/>
<dbReference type="PANTHER" id="PTHR32100">
    <property type="entry name" value="OMEGA-6 FATTY ACID DESATURASE, CHLOROPLASTIC"/>
    <property type="match status" value="1"/>
</dbReference>
<dbReference type="Proteomes" id="UP000070054">
    <property type="component" value="Unassembled WGS sequence"/>
</dbReference>
<dbReference type="Pfam" id="PF00487">
    <property type="entry name" value="FA_desaturase"/>
    <property type="match status" value="1"/>
</dbReference>
<dbReference type="EMBL" id="JEMN01001001">
    <property type="protein sequence ID" value="KXH52590.1"/>
    <property type="molecule type" value="Genomic_DNA"/>
</dbReference>
<dbReference type="CDD" id="cd03507">
    <property type="entry name" value="Delta12-FADS-like"/>
    <property type="match status" value="1"/>
</dbReference>
<gene>
    <name evidence="3" type="ORF">CNYM01_01641</name>
</gene>
<proteinExistence type="predicted"/>
<evidence type="ECO:0000313" key="4">
    <source>
        <dbReference type="Proteomes" id="UP000070054"/>
    </source>
</evidence>
<keyword evidence="1" id="KW-0812">Transmembrane</keyword>
<feature type="transmembrane region" description="Helical" evidence="1">
    <location>
        <begin position="98"/>
        <end position="114"/>
    </location>
</feature>
<protein>
    <submittedName>
        <fullName evidence="3">Fatty acid desaturase</fullName>
    </submittedName>
</protein>
<evidence type="ECO:0000259" key="2">
    <source>
        <dbReference type="Pfam" id="PF00487"/>
    </source>
</evidence>
<feature type="transmembrane region" description="Helical" evidence="1">
    <location>
        <begin position="30"/>
        <end position="49"/>
    </location>
</feature>